<comment type="catalytic activity">
    <reaction evidence="9">
        <text>3 propionate 3-nitronate + 3 O2 + H2O = 3 3-oxopropanoate + 2 nitrate + nitrite + H2O2 + 3 H(+)</text>
        <dbReference type="Rhea" id="RHEA:57332"/>
        <dbReference type="ChEBI" id="CHEBI:15377"/>
        <dbReference type="ChEBI" id="CHEBI:15378"/>
        <dbReference type="ChEBI" id="CHEBI:15379"/>
        <dbReference type="ChEBI" id="CHEBI:16240"/>
        <dbReference type="ChEBI" id="CHEBI:16301"/>
        <dbReference type="ChEBI" id="CHEBI:17632"/>
        <dbReference type="ChEBI" id="CHEBI:33190"/>
        <dbReference type="ChEBI" id="CHEBI:136067"/>
    </reaction>
</comment>
<keyword evidence="11" id="KW-1185">Reference proteome</keyword>
<dbReference type="EMBL" id="BAAANS010000019">
    <property type="protein sequence ID" value="GAA2099705.1"/>
    <property type="molecule type" value="Genomic_DNA"/>
</dbReference>
<evidence type="ECO:0000256" key="7">
    <source>
        <dbReference type="ARBA" id="ARBA00023033"/>
    </source>
</evidence>
<reference evidence="10 11" key="1">
    <citation type="journal article" date="2019" name="Int. J. Syst. Evol. Microbiol.">
        <title>The Global Catalogue of Microorganisms (GCM) 10K type strain sequencing project: providing services to taxonomists for standard genome sequencing and annotation.</title>
        <authorList>
            <consortium name="The Broad Institute Genomics Platform"/>
            <consortium name="The Broad Institute Genome Sequencing Center for Infectious Disease"/>
            <person name="Wu L."/>
            <person name="Ma J."/>
        </authorList>
    </citation>
    <scope>NUCLEOTIDE SEQUENCE [LARGE SCALE GENOMIC DNA]</scope>
    <source>
        <strain evidence="10 11">JCM 14559</strain>
    </source>
</reference>
<gene>
    <name evidence="10" type="ORF">GCM10009759_31780</name>
</gene>
<evidence type="ECO:0000256" key="1">
    <source>
        <dbReference type="ARBA" id="ARBA00001917"/>
    </source>
</evidence>
<dbReference type="Proteomes" id="UP001500897">
    <property type="component" value="Unassembled WGS sequence"/>
</dbReference>
<sequence length="341" mass="35293">MDFGWTVPLVAAPMAGGASTPALVAAVNGAGGLGFLAAGYRDAGGMVEQIARTRESTDRPFGVNLFVPGPPADPGPVAAYRERLLPEARRWGVELPAAIPPDRDDWDAKLDALLHGPTPGVAWVSYTFGLPGAAEVTALRAAGIRQLGTVTSPQEARAATALGLDALVVQGPEAGGHRATHRARDEPGTLPLLQLLAAVREVTPLPLIAAGGLGDGAAVAAALDAGAVAAQLGTAYLRTAESGASAAHRRALVELDATTVTRAFTGRPARALRNAFTERHEGRAPAAYPEVHHLTQPLRAAAGRREDLAAMHLWAGTAHRAAREGSAADVTRELWREALRG</sequence>
<comment type="similarity">
    <text evidence="2">Belongs to the nitronate monooxygenase family. NMO class I subfamily.</text>
</comment>
<comment type="caution">
    <text evidence="10">The sequence shown here is derived from an EMBL/GenBank/DDBJ whole genome shotgun (WGS) entry which is preliminary data.</text>
</comment>
<evidence type="ECO:0000313" key="11">
    <source>
        <dbReference type="Proteomes" id="UP001500897"/>
    </source>
</evidence>
<dbReference type="Gene3D" id="3.20.20.70">
    <property type="entry name" value="Aldolase class I"/>
    <property type="match status" value="1"/>
</dbReference>
<proteinExistence type="inferred from homology"/>
<evidence type="ECO:0000256" key="3">
    <source>
        <dbReference type="ARBA" id="ARBA00022575"/>
    </source>
</evidence>
<evidence type="ECO:0000256" key="6">
    <source>
        <dbReference type="ARBA" id="ARBA00023002"/>
    </source>
</evidence>
<dbReference type="PANTHER" id="PTHR42747">
    <property type="entry name" value="NITRONATE MONOOXYGENASE-RELATED"/>
    <property type="match status" value="1"/>
</dbReference>
<accession>A0ABN2WWL0</accession>
<dbReference type="RefSeq" id="WP_344552762.1">
    <property type="nucleotide sequence ID" value="NZ_BAAANS010000019.1"/>
</dbReference>
<organism evidence="10 11">
    <name type="scientific">Kitasatospora saccharophila</name>
    <dbReference type="NCBI Taxonomy" id="407973"/>
    <lineage>
        <taxon>Bacteria</taxon>
        <taxon>Bacillati</taxon>
        <taxon>Actinomycetota</taxon>
        <taxon>Actinomycetes</taxon>
        <taxon>Kitasatosporales</taxon>
        <taxon>Streptomycetaceae</taxon>
        <taxon>Kitasatospora</taxon>
    </lineage>
</organism>
<keyword evidence="7 10" id="KW-0503">Monooxygenase</keyword>
<protein>
    <recommendedName>
        <fullName evidence="8">Propionate 3-nitronate monooxygenase</fullName>
    </recommendedName>
</protein>
<keyword evidence="3" id="KW-0216">Detoxification</keyword>
<keyword evidence="6" id="KW-0560">Oxidoreductase</keyword>
<dbReference type="CDD" id="cd04730">
    <property type="entry name" value="NPD_like"/>
    <property type="match status" value="1"/>
</dbReference>
<evidence type="ECO:0000256" key="4">
    <source>
        <dbReference type="ARBA" id="ARBA00022630"/>
    </source>
</evidence>
<dbReference type="SUPFAM" id="SSF51412">
    <property type="entry name" value="Inosine monophosphate dehydrogenase (IMPDH)"/>
    <property type="match status" value="1"/>
</dbReference>
<evidence type="ECO:0000256" key="2">
    <source>
        <dbReference type="ARBA" id="ARBA00009881"/>
    </source>
</evidence>
<dbReference type="PANTHER" id="PTHR42747:SF3">
    <property type="entry name" value="NITRONATE MONOOXYGENASE-RELATED"/>
    <property type="match status" value="1"/>
</dbReference>
<evidence type="ECO:0000256" key="9">
    <source>
        <dbReference type="ARBA" id="ARBA00049401"/>
    </source>
</evidence>
<evidence type="ECO:0000256" key="8">
    <source>
        <dbReference type="ARBA" id="ARBA00031155"/>
    </source>
</evidence>
<dbReference type="Pfam" id="PF03060">
    <property type="entry name" value="NMO"/>
    <property type="match status" value="1"/>
</dbReference>
<dbReference type="GO" id="GO:0004497">
    <property type="term" value="F:monooxygenase activity"/>
    <property type="evidence" value="ECO:0007669"/>
    <property type="project" value="UniProtKB-KW"/>
</dbReference>
<keyword evidence="4" id="KW-0285">Flavoprotein</keyword>
<name>A0ABN2WWL0_9ACTN</name>
<dbReference type="InterPro" id="IPR013785">
    <property type="entry name" value="Aldolase_TIM"/>
</dbReference>
<evidence type="ECO:0000256" key="5">
    <source>
        <dbReference type="ARBA" id="ARBA00022643"/>
    </source>
</evidence>
<evidence type="ECO:0000313" key="10">
    <source>
        <dbReference type="EMBL" id="GAA2099705.1"/>
    </source>
</evidence>
<comment type="cofactor">
    <cofactor evidence="1">
        <name>FMN</name>
        <dbReference type="ChEBI" id="CHEBI:58210"/>
    </cofactor>
</comment>
<keyword evidence="5" id="KW-0288">FMN</keyword>
<dbReference type="InterPro" id="IPR004136">
    <property type="entry name" value="NMO"/>
</dbReference>